<evidence type="ECO:0000256" key="1">
    <source>
        <dbReference type="ARBA" id="ARBA00004479"/>
    </source>
</evidence>
<keyword evidence="3 8" id="KW-0812">Transmembrane</keyword>
<reference evidence="13" key="1">
    <citation type="journal article" date="2020" name="J Insects Food Feed">
        <title>The yellow mealworm (Tenebrio molitor) genome: a resource for the emerging insects as food and feed industry.</title>
        <authorList>
            <person name="Eriksson T."/>
            <person name="Andere A."/>
            <person name="Kelstrup H."/>
            <person name="Emery V."/>
            <person name="Picard C."/>
        </authorList>
    </citation>
    <scope>NUCLEOTIDE SEQUENCE</scope>
    <source>
        <strain evidence="13">Stoneville</strain>
        <tissue evidence="13">Whole head</tissue>
    </source>
</reference>
<evidence type="ECO:0000256" key="8">
    <source>
        <dbReference type="RuleBase" id="RU000649"/>
    </source>
</evidence>
<evidence type="ECO:0000256" key="6">
    <source>
        <dbReference type="ARBA" id="ARBA00023136"/>
    </source>
</evidence>
<feature type="domain" description="Leprecan-like alpha-helical" evidence="12">
    <location>
        <begin position="225"/>
        <end position="404"/>
    </location>
</feature>
<comment type="similarity">
    <text evidence="8">Belongs to the syndecan proteoglycan family.</text>
</comment>
<keyword evidence="5 10" id="KW-1133">Transmembrane helix</keyword>
<dbReference type="PANTHER" id="PTHR13986:SF8">
    <property type="entry name" value="PROLYL 3-HYDROXYLASE 1-LIKE PROTEIN"/>
    <property type="match status" value="1"/>
</dbReference>
<dbReference type="GO" id="GO:0005518">
    <property type="term" value="F:collagen binding"/>
    <property type="evidence" value="ECO:0007669"/>
    <property type="project" value="TreeGrafter"/>
</dbReference>
<comment type="caution">
    <text evidence="13">The sequence shown here is derived from an EMBL/GenBank/DDBJ whole genome shotgun (WGS) entry which is preliminary data.</text>
</comment>
<feature type="compositionally biased region" description="Polar residues" evidence="9">
    <location>
        <begin position="25"/>
        <end position="41"/>
    </location>
</feature>
<keyword evidence="7 8" id="KW-0325">Glycoprotein</keyword>
<keyword evidence="8" id="KW-0654">Proteoglycan</keyword>
<evidence type="ECO:0000313" key="14">
    <source>
        <dbReference type="Proteomes" id="UP000719412"/>
    </source>
</evidence>
<dbReference type="Gene3D" id="1.25.40.10">
    <property type="entry name" value="Tetratricopeptide repeat domain"/>
    <property type="match status" value="1"/>
</dbReference>
<dbReference type="PROSITE" id="PS00964">
    <property type="entry name" value="SYNDECAN"/>
    <property type="match status" value="1"/>
</dbReference>
<dbReference type="InterPro" id="IPR056585">
    <property type="entry name" value="Leprecan_dom"/>
</dbReference>
<dbReference type="GO" id="GO:0016020">
    <property type="term" value="C:membrane"/>
    <property type="evidence" value="ECO:0007669"/>
    <property type="project" value="UniProtKB-SubCell"/>
</dbReference>
<feature type="compositionally biased region" description="Basic and acidic residues" evidence="9">
    <location>
        <begin position="88"/>
        <end position="107"/>
    </location>
</feature>
<keyword evidence="14" id="KW-1185">Reference proteome</keyword>
<dbReference type="PANTHER" id="PTHR13986">
    <property type="entry name" value="PROTEIN LYSINE HYDROXYLATION COMPLEX COMPONENT"/>
    <property type="match status" value="1"/>
</dbReference>
<dbReference type="Proteomes" id="UP000719412">
    <property type="component" value="Unassembled WGS sequence"/>
</dbReference>
<dbReference type="AlphaFoldDB" id="A0A8J6LQ44"/>
<evidence type="ECO:0000256" key="7">
    <source>
        <dbReference type="ARBA" id="ARBA00023180"/>
    </source>
</evidence>
<name>A0A8J6LQ44_TENMO</name>
<dbReference type="GO" id="GO:0030199">
    <property type="term" value="P:collagen fibril organization"/>
    <property type="evidence" value="ECO:0007669"/>
    <property type="project" value="TreeGrafter"/>
</dbReference>
<organism evidence="13 14">
    <name type="scientific">Tenebrio molitor</name>
    <name type="common">Yellow mealworm beetle</name>
    <dbReference type="NCBI Taxonomy" id="7067"/>
    <lineage>
        <taxon>Eukaryota</taxon>
        <taxon>Metazoa</taxon>
        <taxon>Ecdysozoa</taxon>
        <taxon>Arthropoda</taxon>
        <taxon>Hexapoda</taxon>
        <taxon>Insecta</taxon>
        <taxon>Pterygota</taxon>
        <taxon>Neoptera</taxon>
        <taxon>Endopterygota</taxon>
        <taxon>Coleoptera</taxon>
        <taxon>Polyphaga</taxon>
        <taxon>Cucujiformia</taxon>
        <taxon>Tenebrionidae</taxon>
        <taxon>Tenebrio</taxon>
    </lineage>
</organism>
<evidence type="ECO:0000256" key="10">
    <source>
        <dbReference type="SAM" id="Phobius"/>
    </source>
</evidence>
<protein>
    <recommendedName>
        <fullName evidence="8">Syndecan</fullName>
    </recommendedName>
</protein>
<dbReference type="GO" id="GO:0005783">
    <property type="term" value="C:endoplasmic reticulum"/>
    <property type="evidence" value="ECO:0007669"/>
    <property type="project" value="TreeGrafter"/>
</dbReference>
<evidence type="ECO:0000256" key="4">
    <source>
        <dbReference type="ARBA" id="ARBA00022729"/>
    </source>
</evidence>
<evidence type="ECO:0000256" key="5">
    <source>
        <dbReference type="ARBA" id="ARBA00022989"/>
    </source>
</evidence>
<proteinExistence type="inferred from homology"/>
<evidence type="ECO:0000313" key="13">
    <source>
        <dbReference type="EMBL" id="KAH0821256.1"/>
    </source>
</evidence>
<feature type="transmembrane region" description="Helical" evidence="10">
    <location>
        <begin position="175"/>
        <end position="197"/>
    </location>
</feature>
<dbReference type="InterPro" id="IPR027789">
    <property type="entry name" value="Syndecan/Neurexin_dom"/>
</dbReference>
<evidence type="ECO:0000256" key="2">
    <source>
        <dbReference type="ARBA" id="ARBA00006487"/>
    </source>
</evidence>
<feature type="domain" description="Syndecan/Neurexin" evidence="11">
    <location>
        <begin position="133"/>
        <end position="176"/>
    </location>
</feature>
<dbReference type="Pfam" id="PF23557">
    <property type="entry name" value="TPR_leprecan"/>
    <property type="match status" value="1"/>
</dbReference>
<evidence type="ECO:0000259" key="12">
    <source>
        <dbReference type="Pfam" id="PF23557"/>
    </source>
</evidence>
<sequence>MYDSWRRLIEIRFIRPNRSKIQEKMSTASAVASGPRNSDITFTDDADIEGSGIGEVTHDLESSGSGFGPDDEDTPLKPNVVFNPNVHPETDTSPKKSSAPDREESIVHEPAPSPTKHPEVIMNRKPEDRHTPFFAQPGILAAVIGGAVVGLLCAILVVMFIVYRMRKKDEGSYALAMVASARVIYVVFLSVVTHVLAGGQNTTKSCVHLYEKGVEAYLDNRDYTKKLQNCRLKCHQEAQLSEPLYPVDVDNLLFYERAVKSTLCIVKCKRAHKDTFVNSNINKEAEKLFEDKKPYEYLHICYFQNKEFQKAASAAFTYLVAHPDDKIMLSNLKHYSSMDGVDMTEVVNFEAKDYVYLYIHGADAYEKKDWDGVVQNFEESLGAYLQTEDECRAQCEGPFDQGWYPDLIPSIANDEAMLSNMEYYKRLPKANDDLFIPRPVSKHVNTHQF</sequence>
<dbReference type="InterPro" id="IPR030479">
    <property type="entry name" value="Syndecan_CS"/>
</dbReference>
<comment type="function">
    <text evidence="8">Cell surface proteoglycan.</text>
</comment>
<accession>A0A8J6LQ44</accession>
<dbReference type="InterPro" id="IPR052284">
    <property type="entry name" value="Collagen_mod_leprecan"/>
</dbReference>
<dbReference type="Pfam" id="PF01034">
    <property type="entry name" value="Syndecan"/>
    <property type="match status" value="1"/>
</dbReference>
<evidence type="ECO:0000256" key="3">
    <source>
        <dbReference type="ARBA" id="ARBA00022692"/>
    </source>
</evidence>
<feature type="transmembrane region" description="Helical" evidence="10">
    <location>
        <begin position="139"/>
        <end position="163"/>
    </location>
</feature>
<gene>
    <name evidence="13" type="ORF">GEV33_001535</name>
</gene>
<keyword evidence="6 10" id="KW-0472">Membrane</keyword>
<evidence type="ECO:0000256" key="9">
    <source>
        <dbReference type="SAM" id="MobiDB-lite"/>
    </source>
</evidence>
<dbReference type="EMBL" id="JABDTM020008697">
    <property type="protein sequence ID" value="KAH0821256.1"/>
    <property type="molecule type" value="Genomic_DNA"/>
</dbReference>
<keyword evidence="8" id="KW-0357">Heparan sulfate</keyword>
<feature type="region of interest" description="Disordered" evidence="9">
    <location>
        <begin position="25"/>
        <end position="120"/>
    </location>
</feature>
<comment type="subcellular location">
    <subcellularLocation>
        <location evidence="1 8">Membrane</location>
        <topology evidence="1 8">Single-pass type I membrane protein</topology>
    </subcellularLocation>
</comment>
<keyword evidence="4" id="KW-0732">Signal</keyword>
<reference evidence="13" key="2">
    <citation type="submission" date="2021-08" db="EMBL/GenBank/DDBJ databases">
        <authorList>
            <person name="Eriksson T."/>
        </authorList>
    </citation>
    <scope>NUCLEOTIDE SEQUENCE</scope>
    <source>
        <strain evidence="13">Stoneville</strain>
        <tissue evidence="13">Whole head</tissue>
    </source>
</reference>
<evidence type="ECO:0000259" key="11">
    <source>
        <dbReference type="Pfam" id="PF01034"/>
    </source>
</evidence>
<dbReference type="InterPro" id="IPR011990">
    <property type="entry name" value="TPR-like_helical_dom_sf"/>
</dbReference>
<comment type="similarity">
    <text evidence="2">Belongs to the leprecan family.</text>
</comment>